<feature type="region of interest" description="Disordered" evidence="1">
    <location>
        <begin position="1"/>
        <end position="74"/>
    </location>
</feature>
<keyword evidence="3" id="KW-1185">Reference proteome</keyword>
<evidence type="ECO:0000313" key="2">
    <source>
        <dbReference type="EMBL" id="EXB69103.1"/>
    </source>
</evidence>
<dbReference type="Proteomes" id="UP000030645">
    <property type="component" value="Unassembled WGS sequence"/>
</dbReference>
<proteinExistence type="predicted"/>
<sequence>MKKIISSWLQRRHETRRNQDGQTAGAEAKAANKTYQTLQRDQPMDDTSAANRNQQEEVDDGRVSKADRPPGVGKGVEGEWFLGVGLNRLYNRCIIAIGHCHSGFDRNKWPLVRRFD</sequence>
<reference evidence="3" key="1">
    <citation type="submission" date="2013-01" db="EMBL/GenBank/DDBJ databases">
        <title>Draft Genome Sequence of a Mulberry Tree, Morus notabilis C.K. Schneid.</title>
        <authorList>
            <person name="He N."/>
            <person name="Zhao S."/>
        </authorList>
    </citation>
    <scope>NUCLEOTIDE SEQUENCE</scope>
</reference>
<evidence type="ECO:0000256" key="1">
    <source>
        <dbReference type="SAM" id="MobiDB-lite"/>
    </source>
</evidence>
<evidence type="ECO:0000313" key="3">
    <source>
        <dbReference type="Proteomes" id="UP000030645"/>
    </source>
</evidence>
<gene>
    <name evidence="2" type="ORF">L484_017381</name>
</gene>
<organism evidence="2 3">
    <name type="scientific">Morus notabilis</name>
    <dbReference type="NCBI Taxonomy" id="981085"/>
    <lineage>
        <taxon>Eukaryota</taxon>
        <taxon>Viridiplantae</taxon>
        <taxon>Streptophyta</taxon>
        <taxon>Embryophyta</taxon>
        <taxon>Tracheophyta</taxon>
        <taxon>Spermatophyta</taxon>
        <taxon>Magnoliopsida</taxon>
        <taxon>eudicotyledons</taxon>
        <taxon>Gunneridae</taxon>
        <taxon>Pentapetalae</taxon>
        <taxon>rosids</taxon>
        <taxon>fabids</taxon>
        <taxon>Rosales</taxon>
        <taxon>Moraceae</taxon>
        <taxon>Moreae</taxon>
        <taxon>Morus</taxon>
    </lineage>
</organism>
<accession>W9R4U0</accession>
<protein>
    <submittedName>
        <fullName evidence="2">Uncharacterized protein</fullName>
    </submittedName>
</protein>
<name>W9R4U0_9ROSA</name>
<dbReference type="EMBL" id="KE344582">
    <property type="protein sequence ID" value="EXB69103.1"/>
    <property type="molecule type" value="Genomic_DNA"/>
</dbReference>
<dbReference type="AlphaFoldDB" id="W9R4U0"/>